<gene>
    <name evidence="1" type="ORF">BIFCAT_01481</name>
</gene>
<proteinExistence type="predicted"/>
<comment type="caution">
    <text evidence="1">The sequence shown here is derived from an EMBL/GenBank/DDBJ whole genome shotgun (WGS) entry which is preliminary data.</text>
</comment>
<dbReference type="Proteomes" id="UP000003882">
    <property type="component" value="Unassembled WGS sequence"/>
</dbReference>
<accession>B6XW91</accession>
<evidence type="ECO:0000313" key="2">
    <source>
        <dbReference type="Proteomes" id="UP000003882"/>
    </source>
</evidence>
<organism evidence="1 2">
    <name type="scientific">Bifidobacterium catenulatum DSM 16992 = JCM 1194 = LMG 11043</name>
    <dbReference type="NCBI Taxonomy" id="566552"/>
    <lineage>
        <taxon>Bacteria</taxon>
        <taxon>Bacillati</taxon>
        <taxon>Actinomycetota</taxon>
        <taxon>Actinomycetes</taxon>
        <taxon>Bifidobacteriales</taxon>
        <taxon>Bifidobacteriaceae</taxon>
        <taxon>Bifidobacterium</taxon>
    </lineage>
</organism>
<dbReference type="AlphaFoldDB" id="B6XW91"/>
<reference evidence="1 2" key="1">
    <citation type="submission" date="2008-10" db="EMBL/GenBank/DDBJ databases">
        <title>Draft genome sequence of Bifidobacterium catenulatum (DSM 16992).</title>
        <authorList>
            <person name="Sudarsanam P."/>
            <person name="Ley R."/>
            <person name="Guruge J."/>
            <person name="Turnbaugh P.J."/>
            <person name="Mahowald M."/>
            <person name="Liep D."/>
            <person name="Gordon J."/>
        </authorList>
    </citation>
    <scope>NUCLEOTIDE SEQUENCE [LARGE SCALE GENOMIC DNA]</scope>
    <source>
        <strain evidence="1 2">DSM 16992</strain>
    </source>
</reference>
<reference evidence="1 2" key="2">
    <citation type="submission" date="2008-10" db="EMBL/GenBank/DDBJ databases">
        <authorList>
            <person name="Fulton L."/>
            <person name="Clifton S."/>
            <person name="Fulton B."/>
            <person name="Xu J."/>
            <person name="Minx P."/>
            <person name="Pepin K.H."/>
            <person name="Johnson M."/>
            <person name="Bhonagiri V."/>
            <person name="Nash W.E."/>
            <person name="Mardis E.R."/>
            <person name="Wilson R.K."/>
        </authorList>
    </citation>
    <scope>NUCLEOTIDE SEQUENCE [LARGE SCALE GENOMIC DNA]</scope>
    <source>
        <strain evidence="1 2">DSM 16992</strain>
    </source>
</reference>
<protein>
    <submittedName>
        <fullName evidence="1">Uncharacterized protein</fullName>
    </submittedName>
</protein>
<name>B6XW91_9BIFI</name>
<dbReference type="EMBL" id="ABXY01000021">
    <property type="protein sequence ID" value="EEB21116.1"/>
    <property type="molecule type" value="Genomic_DNA"/>
</dbReference>
<evidence type="ECO:0000313" key="1">
    <source>
        <dbReference type="EMBL" id="EEB21116.1"/>
    </source>
</evidence>
<sequence length="43" mass="4971">MNDAIYLVVHLGFKGLRFNVFHHWCPRSAESYLDAMPHPASLE</sequence>